<dbReference type="Pfam" id="PF01049">
    <property type="entry name" value="CADH_Y-type_LIR"/>
    <property type="match status" value="1"/>
</dbReference>
<keyword evidence="2" id="KW-1003">Cell membrane</keyword>
<organism evidence="20 21">
    <name type="scientific">Puma concolor</name>
    <name type="common">Mountain lion</name>
    <name type="synonym">Felis concolor</name>
    <dbReference type="NCBI Taxonomy" id="9696"/>
    <lineage>
        <taxon>Eukaryota</taxon>
        <taxon>Metazoa</taxon>
        <taxon>Chordata</taxon>
        <taxon>Craniata</taxon>
        <taxon>Vertebrata</taxon>
        <taxon>Euteleostomi</taxon>
        <taxon>Mammalia</taxon>
        <taxon>Eutheria</taxon>
        <taxon>Laurasiatheria</taxon>
        <taxon>Carnivora</taxon>
        <taxon>Feliformia</taxon>
        <taxon>Felidae</taxon>
        <taxon>Felinae</taxon>
        <taxon>Puma</taxon>
    </lineage>
</organism>
<evidence type="ECO:0000256" key="18">
    <source>
        <dbReference type="SAM" id="SignalP"/>
    </source>
</evidence>
<evidence type="ECO:0000313" key="20">
    <source>
        <dbReference type="Proteomes" id="UP000515131"/>
    </source>
</evidence>
<feature type="domain" description="Cadherin" evidence="19">
    <location>
        <begin position="230"/>
        <end position="344"/>
    </location>
</feature>
<dbReference type="GO" id="GO:0008013">
    <property type="term" value="F:beta-catenin binding"/>
    <property type="evidence" value="ECO:0007669"/>
    <property type="project" value="TreeGrafter"/>
</dbReference>
<keyword evidence="9 15" id="KW-0130">Cell adhesion</keyword>
<dbReference type="InterPro" id="IPR000233">
    <property type="entry name" value="Cadherin_Y-type_LIR"/>
</dbReference>
<keyword evidence="6 18" id="KW-0732">Signal</keyword>
<keyword evidence="11 17" id="KW-0472">Membrane</keyword>
<dbReference type="GO" id="GO:0016342">
    <property type="term" value="C:catenin complex"/>
    <property type="evidence" value="ECO:0007669"/>
    <property type="project" value="TreeGrafter"/>
</dbReference>
<feature type="domain" description="Cadherin" evidence="19">
    <location>
        <begin position="185"/>
        <end position="229"/>
    </location>
</feature>
<accession>A0A6P6HY30</accession>
<dbReference type="AlphaFoldDB" id="A0A6P6HY30"/>
<dbReference type="InterPro" id="IPR002126">
    <property type="entry name" value="Cadherin-like_dom"/>
</dbReference>
<dbReference type="GO" id="GO:0044331">
    <property type="term" value="P:cell-cell adhesion mediated by cadherin"/>
    <property type="evidence" value="ECO:0007669"/>
    <property type="project" value="TreeGrafter"/>
</dbReference>
<evidence type="ECO:0000256" key="4">
    <source>
        <dbReference type="ARBA" id="ARBA00022692"/>
    </source>
</evidence>
<dbReference type="PROSITE" id="PS00232">
    <property type="entry name" value="CADHERIN_1"/>
    <property type="match status" value="1"/>
</dbReference>
<dbReference type="InterPro" id="IPR027397">
    <property type="entry name" value="Catenin-bd_sf"/>
</dbReference>
<feature type="domain" description="Cadherin" evidence="19">
    <location>
        <begin position="345"/>
        <end position="449"/>
    </location>
</feature>
<dbReference type="FunFam" id="2.60.40.60:FF:000288">
    <property type="entry name" value="cadherin-12 isoform X2"/>
    <property type="match status" value="1"/>
</dbReference>
<dbReference type="GO" id="GO:0007156">
    <property type="term" value="P:homophilic cell adhesion via plasma membrane adhesion molecules"/>
    <property type="evidence" value="ECO:0007669"/>
    <property type="project" value="InterPro"/>
</dbReference>
<reference evidence="21" key="1">
    <citation type="submission" date="2025-08" db="UniProtKB">
        <authorList>
            <consortium name="RefSeq"/>
        </authorList>
    </citation>
    <scope>IDENTIFICATION</scope>
    <source>
        <tissue evidence="21">Blood</tissue>
    </source>
</reference>
<evidence type="ECO:0000256" key="14">
    <source>
        <dbReference type="PROSITE-ProRule" id="PRU00043"/>
    </source>
</evidence>
<dbReference type="GO" id="GO:0005912">
    <property type="term" value="C:adherens junction"/>
    <property type="evidence" value="ECO:0007669"/>
    <property type="project" value="TreeGrafter"/>
</dbReference>
<evidence type="ECO:0000256" key="2">
    <source>
        <dbReference type="ARBA" id="ARBA00022475"/>
    </source>
</evidence>
<dbReference type="GO" id="GO:0034332">
    <property type="term" value="P:adherens junction organization"/>
    <property type="evidence" value="ECO:0007669"/>
    <property type="project" value="TreeGrafter"/>
</dbReference>
<dbReference type="FunFam" id="4.10.900.10:FF:000001">
    <property type="entry name" value="Cadherin 2"/>
    <property type="match status" value="1"/>
</dbReference>
<dbReference type="FunFam" id="2.60.40.60:FF:000012">
    <property type="entry name" value="Cadherin 24"/>
    <property type="match status" value="1"/>
</dbReference>
<evidence type="ECO:0000256" key="12">
    <source>
        <dbReference type="ARBA" id="ARBA00023180"/>
    </source>
</evidence>
<feature type="domain" description="Cadherin" evidence="19">
    <location>
        <begin position="80"/>
        <end position="160"/>
    </location>
</feature>
<feature type="signal peptide" evidence="18">
    <location>
        <begin position="1"/>
        <end position="25"/>
    </location>
</feature>
<feature type="chain" id="PRO_5027626117" description="Cadherin-12" evidence="18">
    <location>
        <begin position="26"/>
        <end position="754"/>
    </location>
</feature>
<dbReference type="GeneID" id="112861411"/>
<proteinExistence type="predicted"/>
<dbReference type="SUPFAM" id="SSF49313">
    <property type="entry name" value="Cadherin-like"/>
    <property type="match status" value="5"/>
</dbReference>
<dbReference type="GO" id="GO:0016339">
    <property type="term" value="P:calcium-dependent cell-cell adhesion via plasma membrane cell adhesion molecules"/>
    <property type="evidence" value="ECO:0007669"/>
    <property type="project" value="TreeGrafter"/>
</dbReference>
<dbReference type="PANTHER" id="PTHR24027:SF96">
    <property type="entry name" value="CADHERIN-12"/>
    <property type="match status" value="1"/>
</dbReference>
<evidence type="ECO:0000256" key="16">
    <source>
        <dbReference type="RuleBase" id="RU004357"/>
    </source>
</evidence>
<dbReference type="PRINTS" id="PR00205">
    <property type="entry name" value="CADHERIN"/>
</dbReference>
<dbReference type="FunFam" id="2.60.40.60:FF:000097">
    <property type="entry name" value="cadherin-12 isoform X1"/>
    <property type="match status" value="1"/>
</dbReference>
<evidence type="ECO:0000256" key="15">
    <source>
        <dbReference type="RuleBase" id="RU003318"/>
    </source>
</evidence>
<feature type="transmembrane region" description="Helical" evidence="17">
    <location>
        <begin position="566"/>
        <end position="597"/>
    </location>
</feature>
<evidence type="ECO:0000256" key="1">
    <source>
        <dbReference type="ARBA" id="ARBA00004251"/>
    </source>
</evidence>
<dbReference type="GO" id="GO:0005509">
    <property type="term" value="F:calcium ion binding"/>
    <property type="evidence" value="ECO:0007669"/>
    <property type="project" value="UniProtKB-UniRule"/>
</dbReference>
<evidence type="ECO:0000256" key="9">
    <source>
        <dbReference type="ARBA" id="ARBA00022889"/>
    </source>
</evidence>
<sequence length="754" mass="83906">MLTRNCLSLLLWVLFDGGLLTPLQPQPQQTLATEPTENVLHLPGRRSHFQRVKRGWVWNQFFVLEEYMGSEPQYVGKLHSDLDKGEGTVKYTLSGDGAGTVFTIDETTGDIHAIRSLDREEKPFYTLRAQAVDIETRKPLEPESEFIIKVQDINDNEPKFLDGPYVASVPEMSPVGVIRTALPNMDREVKEQYQVLIQAKDMGGQLGGLAGTTIVNITLTDVNDNPPRFPKSIFHLKVPESSPIGSAIGRIRAVDPDFGQNAEIEYNIVPGDGGNLFDIVTDEDTQEGVIKLKKPLDFETKKAYTFKVEASNLHIDHRFHSAGPFKDTATVKISVLDIEEPPVFSKPLYTMEVYEDTPVGTIIGAVTAQDLDVGSSAVRYFIDWKSDGDSYFTIDGTEGTIATNELLDRESTAQYNFSIIASKVSNPLLSSKVNILINVLDVNEFPPEISVPYETAVCENAKPGQIIQIVSAADRDLSPAGQQFSFRLSPEAAVKPNFTVRDFRNNTAGIETRRNGYSRRQQELYFLPVVIEDSSYPVQSSTNTMTIRVCRCDSDGTILSCNVEAIFLPVGLSTGALIAILLCIVILLAIVVLYVALRRQKKKDTLMTSKEDIRDNVIHYDDEGGGEEDTQAFDIGALRNPKVIEENKIRRDIKPDSLCLPRQRPPVEDNTDIRDFINQRLQENDVDPTAPPYDSLATYAYEGNGSVADSLSSIDSLTTEADQDYDYLADWGPRFKVLADMFGEEESYNPDKVT</sequence>
<dbReference type="Proteomes" id="UP000515131">
    <property type="component" value="Unplaced"/>
</dbReference>
<evidence type="ECO:0000256" key="17">
    <source>
        <dbReference type="SAM" id="Phobius"/>
    </source>
</evidence>
<dbReference type="Gene3D" id="2.60.40.60">
    <property type="entry name" value="Cadherins"/>
    <property type="match status" value="5"/>
</dbReference>
<keyword evidence="20" id="KW-1185">Reference proteome</keyword>
<keyword evidence="12" id="KW-0325">Glycoprotein</keyword>
<protein>
    <recommendedName>
        <fullName evidence="13">Cadherin-12</fullName>
    </recommendedName>
</protein>
<evidence type="ECO:0000256" key="10">
    <source>
        <dbReference type="ARBA" id="ARBA00022989"/>
    </source>
</evidence>
<evidence type="ECO:0000256" key="8">
    <source>
        <dbReference type="ARBA" id="ARBA00022837"/>
    </source>
</evidence>
<evidence type="ECO:0000256" key="3">
    <source>
        <dbReference type="ARBA" id="ARBA00022553"/>
    </source>
</evidence>
<keyword evidence="3" id="KW-0597">Phosphoprotein</keyword>
<evidence type="ECO:0000256" key="11">
    <source>
        <dbReference type="ARBA" id="ARBA00023136"/>
    </source>
</evidence>
<dbReference type="FunFam" id="2.60.40.60:FF:000265">
    <property type="entry name" value="Cadherin 12"/>
    <property type="match status" value="1"/>
</dbReference>
<dbReference type="Gene3D" id="4.10.900.10">
    <property type="entry name" value="TCF3-CBD (Catenin binding domain)"/>
    <property type="match status" value="1"/>
</dbReference>
<dbReference type="InterPro" id="IPR015919">
    <property type="entry name" value="Cadherin-like_sf"/>
</dbReference>
<dbReference type="PANTHER" id="PTHR24027">
    <property type="entry name" value="CADHERIN-23"/>
    <property type="match status" value="1"/>
</dbReference>
<dbReference type="FunFam" id="2.60.40.60:FF:000009">
    <property type="entry name" value="Cadherin 24"/>
    <property type="match status" value="1"/>
</dbReference>
<dbReference type="CTD" id="1010"/>
<dbReference type="GO" id="GO:0007043">
    <property type="term" value="P:cell-cell junction assembly"/>
    <property type="evidence" value="ECO:0007669"/>
    <property type="project" value="TreeGrafter"/>
</dbReference>
<keyword evidence="7" id="KW-0677">Repeat</keyword>
<comment type="subcellular location">
    <subcellularLocation>
        <location evidence="1 15">Cell membrane</location>
        <topology evidence="1 15">Single-pass type I membrane protein</topology>
    </subcellularLocation>
</comment>
<dbReference type="InterPro" id="IPR039808">
    <property type="entry name" value="Cadherin"/>
</dbReference>
<evidence type="ECO:0000256" key="6">
    <source>
        <dbReference type="ARBA" id="ARBA00022729"/>
    </source>
</evidence>
<dbReference type="CDD" id="cd11304">
    <property type="entry name" value="Cadherin_repeat"/>
    <property type="match status" value="4"/>
</dbReference>
<dbReference type="PROSITE" id="PS50268">
    <property type="entry name" value="CADHERIN_2"/>
    <property type="match status" value="5"/>
</dbReference>
<keyword evidence="10 17" id="KW-1133">Transmembrane helix</keyword>
<dbReference type="GO" id="GO:0045296">
    <property type="term" value="F:cadherin binding"/>
    <property type="evidence" value="ECO:0007669"/>
    <property type="project" value="TreeGrafter"/>
</dbReference>
<dbReference type="InterPro" id="IPR020894">
    <property type="entry name" value="Cadherin_CS"/>
</dbReference>
<name>A0A6P6HY30_PUMCO</name>
<keyword evidence="5" id="KW-0479">Metal-binding</keyword>
<dbReference type="Pfam" id="PF00028">
    <property type="entry name" value="Cadherin"/>
    <property type="match status" value="4"/>
</dbReference>
<feature type="domain" description="Cadherin" evidence="19">
    <location>
        <begin position="449"/>
        <end position="567"/>
    </location>
</feature>
<evidence type="ECO:0000256" key="13">
    <source>
        <dbReference type="ARBA" id="ARBA00069585"/>
    </source>
</evidence>
<dbReference type="RefSeq" id="XP_025780564.1">
    <property type="nucleotide sequence ID" value="XM_025924779.1"/>
</dbReference>
<keyword evidence="8 14" id="KW-0106">Calcium</keyword>
<dbReference type="GO" id="GO:0000902">
    <property type="term" value="P:cell morphogenesis"/>
    <property type="evidence" value="ECO:0007669"/>
    <property type="project" value="TreeGrafter"/>
</dbReference>
<evidence type="ECO:0000256" key="5">
    <source>
        <dbReference type="ARBA" id="ARBA00022723"/>
    </source>
</evidence>
<dbReference type="SMART" id="SM00112">
    <property type="entry name" value="CA"/>
    <property type="match status" value="5"/>
</dbReference>
<keyword evidence="4 15" id="KW-0812">Transmembrane</keyword>
<evidence type="ECO:0000313" key="21">
    <source>
        <dbReference type="RefSeq" id="XP_025780564.1"/>
    </source>
</evidence>
<gene>
    <name evidence="21" type="primary">CDH12</name>
</gene>
<evidence type="ECO:0000259" key="19">
    <source>
        <dbReference type="PROSITE" id="PS50268"/>
    </source>
</evidence>
<comment type="function">
    <text evidence="16">Cadherins are calcium-dependent cell adhesion proteins.</text>
</comment>
<evidence type="ECO:0000256" key="7">
    <source>
        <dbReference type="ARBA" id="ARBA00022737"/>
    </source>
</evidence>
<dbReference type="GO" id="GO:0016477">
    <property type="term" value="P:cell migration"/>
    <property type="evidence" value="ECO:0007669"/>
    <property type="project" value="TreeGrafter"/>
</dbReference>